<keyword evidence="1" id="KW-0812">Transmembrane</keyword>
<evidence type="ECO:0000256" key="1">
    <source>
        <dbReference type="SAM" id="Phobius"/>
    </source>
</evidence>
<feature type="transmembrane region" description="Helical" evidence="1">
    <location>
        <begin position="9"/>
        <end position="28"/>
    </location>
</feature>
<protein>
    <submittedName>
        <fullName evidence="2">UmoD</fullName>
    </submittedName>
</protein>
<dbReference type="Proteomes" id="UP000225833">
    <property type="component" value="Unassembled WGS sequence"/>
</dbReference>
<name>A0A2D0J489_XENBU</name>
<reference evidence="2 3" key="1">
    <citation type="journal article" date="2017" name="Nat. Microbiol.">
        <title>Natural product diversity associated with the nematode symbionts Photorhabdus and Xenorhabdus.</title>
        <authorList>
            <person name="Tobias N.J."/>
            <person name="Wolff H."/>
            <person name="Djahanschiri B."/>
            <person name="Grundmann F."/>
            <person name="Kronenwerth M."/>
            <person name="Shi Y.M."/>
            <person name="Simonyi S."/>
            <person name="Grun P."/>
            <person name="Shapiro-Ilan D."/>
            <person name="Pidot S.J."/>
            <person name="Stinear T.P."/>
            <person name="Ebersberger I."/>
            <person name="Bode H.B."/>
        </authorList>
    </citation>
    <scope>NUCLEOTIDE SEQUENCE [LARGE SCALE GENOMIC DNA]</scope>
    <source>
        <strain evidence="2 3">DSM 16342</strain>
    </source>
</reference>
<sequence>MSKLKTRQCGIYSLIVMIAVGIAAIFYFKNPQPKVAQVLSSEPIKTMASAPQYYCNGALLPFRIGLGNIENNHLSVYKNSMFTLIEMLNIKREYHVLNYSQLKNCVMVHVKEKRIIGYDVIYMIGDKPGKVRVTYKPEQTIPLDEKGRLILTPYL</sequence>
<evidence type="ECO:0000313" key="3">
    <source>
        <dbReference type="Proteomes" id="UP000225833"/>
    </source>
</evidence>
<dbReference type="RefSeq" id="WP_099134765.1">
    <property type="nucleotide sequence ID" value="NZ_CAWNNJ010000086.1"/>
</dbReference>
<dbReference type="AlphaFoldDB" id="A0A2D0J489"/>
<dbReference type="NCBIfam" id="NF041435">
    <property type="entry name" value="UmoD"/>
    <property type="match status" value="1"/>
</dbReference>
<comment type="caution">
    <text evidence="2">The sequence shown here is derived from an EMBL/GenBank/DDBJ whole genome shotgun (WGS) entry which is preliminary data.</text>
</comment>
<gene>
    <name evidence="2" type="ORF">Xbud_00716</name>
</gene>
<organism evidence="2 3">
    <name type="scientific">Xenorhabdus budapestensis</name>
    <dbReference type="NCBI Taxonomy" id="290110"/>
    <lineage>
        <taxon>Bacteria</taxon>
        <taxon>Pseudomonadati</taxon>
        <taxon>Pseudomonadota</taxon>
        <taxon>Gammaproteobacteria</taxon>
        <taxon>Enterobacterales</taxon>
        <taxon>Morganellaceae</taxon>
        <taxon>Xenorhabdus</taxon>
    </lineage>
</organism>
<dbReference type="OrthoDB" id="9132795at2"/>
<evidence type="ECO:0000313" key="2">
    <source>
        <dbReference type="EMBL" id="PHM29264.1"/>
    </source>
</evidence>
<keyword evidence="1" id="KW-0472">Membrane</keyword>
<accession>A0A2D0J489</accession>
<dbReference type="EMBL" id="NIBS01000002">
    <property type="protein sequence ID" value="PHM29264.1"/>
    <property type="molecule type" value="Genomic_DNA"/>
</dbReference>
<proteinExistence type="predicted"/>
<keyword evidence="1" id="KW-1133">Transmembrane helix</keyword>